<evidence type="ECO:0000313" key="3">
    <source>
        <dbReference type="Proteomes" id="UP001491310"/>
    </source>
</evidence>
<sequence>MKYHAPHTSISNHENNFCLGKGRIRRKRQQQRERDKSPVPPVANDSGLEREYPAGDCDEDPMAEEDIGETGGEATQDSATREPQRQLLNHPQNQTARMRIMSCSMPLKDSSLTEEGIILRKAK</sequence>
<keyword evidence="3" id="KW-1185">Reference proteome</keyword>
<evidence type="ECO:0000256" key="1">
    <source>
        <dbReference type="SAM" id="MobiDB-lite"/>
    </source>
</evidence>
<feature type="compositionally biased region" description="Polar residues" evidence="1">
    <location>
        <begin position="86"/>
        <end position="95"/>
    </location>
</feature>
<name>A0ABR2Z0W6_9CHLO</name>
<feature type="compositionally biased region" description="Acidic residues" evidence="1">
    <location>
        <begin position="56"/>
        <end position="68"/>
    </location>
</feature>
<feature type="region of interest" description="Disordered" evidence="1">
    <location>
        <begin position="1"/>
        <end position="95"/>
    </location>
</feature>
<accession>A0ABR2Z0W6</accession>
<dbReference type="Proteomes" id="UP001491310">
    <property type="component" value="Unassembled WGS sequence"/>
</dbReference>
<evidence type="ECO:0000313" key="2">
    <source>
        <dbReference type="EMBL" id="KAK9917476.1"/>
    </source>
</evidence>
<reference evidence="2 3" key="1">
    <citation type="journal article" date="2024" name="Nat. Commun.">
        <title>Phylogenomics reveals the evolutionary origins of lichenization in chlorophyte algae.</title>
        <authorList>
            <person name="Puginier C."/>
            <person name="Libourel C."/>
            <person name="Otte J."/>
            <person name="Skaloud P."/>
            <person name="Haon M."/>
            <person name="Grisel S."/>
            <person name="Petersen M."/>
            <person name="Berrin J.G."/>
            <person name="Delaux P.M."/>
            <person name="Dal Grande F."/>
            <person name="Keller J."/>
        </authorList>
    </citation>
    <scope>NUCLEOTIDE SEQUENCE [LARGE SCALE GENOMIC DNA]</scope>
    <source>
        <strain evidence="2 3">SAG 216-7</strain>
    </source>
</reference>
<organism evidence="2 3">
    <name type="scientific">Coccomyxa subellipsoidea</name>
    <dbReference type="NCBI Taxonomy" id="248742"/>
    <lineage>
        <taxon>Eukaryota</taxon>
        <taxon>Viridiplantae</taxon>
        <taxon>Chlorophyta</taxon>
        <taxon>core chlorophytes</taxon>
        <taxon>Trebouxiophyceae</taxon>
        <taxon>Trebouxiophyceae incertae sedis</taxon>
        <taxon>Coccomyxaceae</taxon>
        <taxon>Coccomyxa</taxon>
    </lineage>
</organism>
<comment type="caution">
    <text evidence="2">The sequence shown here is derived from an EMBL/GenBank/DDBJ whole genome shotgun (WGS) entry which is preliminary data.</text>
</comment>
<gene>
    <name evidence="2" type="ORF">WJX75_004796</name>
</gene>
<proteinExistence type="predicted"/>
<dbReference type="EMBL" id="JALJOT010000002">
    <property type="protein sequence ID" value="KAK9917476.1"/>
    <property type="molecule type" value="Genomic_DNA"/>
</dbReference>
<protein>
    <submittedName>
        <fullName evidence="2">Uncharacterized protein</fullName>
    </submittedName>
</protein>